<evidence type="ECO:0000313" key="7">
    <source>
        <dbReference type="Proteomes" id="UP000242474"/>
    </source>
</evidence>
<evidence type="ECO:0000256" key="3">
    <source>
        <dbReference type="ARBA" id="ARBA00022490"/>
    </source>
</evidence>
<dbReference type="InterPro" id="IPR029062">
    <property type="entry name" value="Class_I_gatase-like"/>
</dbReference>
<dbReference type="Gene3D" id="3.40.50.880">
    <property type="match status" value="1"/>
</dbReference>
<comment type="subcellular location">
    <subcellularLocation>
        <location evidence="1">Cytoplasm</location>
    </subcellularLocation>
</comment>
<dbReference type="STRING" id="763665.A0A2G5B8G3"/>
<dbReference type="PANTHER" id="PTHR48094:SF12">
    <property type="entry name" value="PARKINSON DISEASE PROTEIN 7 HOMOLOG"/>
    <property type="match status" value="1"/>
</dbReference>
<evidence type="ECO:0000259" key="5">
    <source>
        <dbReference type="Pfam" id="PF01965"/>
    </source>
</evidence>
<dbReference type="PANTHER" id="PTHR48094">
    <property type="entry name" value="PROTEIN/NUCLEIC ACID DEGLYCASE DJ-1-RELATED"/>
    <property type="match status" value="1"/>
</dbReference>
<dbReference type="EMBL" id="KZ303508">
    <property type="protein sequence ID" value="PIA15323.1"/>
    <property type="molecule type" value="Genomic_DNA"/>
</dbReference>
<dbReference type="AlphaFoldDB" id="A0A2G5B8G3"/>
<dbReference type="CDD" id="cd03135">
    <property type="entry name" value="GATase1_DJ-1"/>
    <property type="match status" value="1"/>
</dbReference>
<dbReference type="GO" id="GO:0006979">
    <property type="term" value="P:response to oxidative stress"/>
    <property type="evidence" value="ECO:0007669"/>
    <property type="project" value="TreeGrafter"/>
</dbReference>
<dbReference type="SUPFAM" id="SSF52317">
    <property type="entry name" value="Class I glutamine amidotransferase-like"/>
    <property type="match status" value="1"/>
</dbReference>
<feature type="domain" description="DJ-1/PfpI" evidence="5">
    <location>
        <begin position="8"/>
        <end position="178"/>
    </location>
</feature>
<evidence type="ECO:0000256" key="2">
    <source>
        <dbReference type="ARBA" id="ARBA00013134"/>
    </source>
</evidence>
<dbReference type="EC" id="4.2.1.130" evidence="2"/>
<comment type="catalytic activity">
    <reaction evidence="4">
        <text>methylglyoxal + H2O = (R)-lactate + H(+)</text>
        <dbReference type="Rhea" id="RHEA:27754"/>
        <dbReference type="ChEBI" id="CHEBI:15377"/>
        <dbReference type="ChEBI" id="CHEBI:15378"/>
        <dbReference type="ChEBI" id="CHEBI:16004"/>
        <dbReference type="ChEBI" id="CHEBI:17158"/>
        <dbReference type="EC" id="4.2.1.130"/>
    </reaction>
</comment>
<dbReference type="InterPro" id="IPR002818">
    <property type="entry name" value="DJ-1/PfpI"/>
</dbReference>
<dbReference type="Pfam" id="PF01965">
    <property type="entry name" value="DJ-1_PfpI"/>
    <property type="match status" value="1"/>
</dbReference>
<name>A0A2G5B8G3_COERN</name>
<keyword evidence="3" id="KW-0963">Cytoplasm</keyword>
<gene>
    <name evidence="6" type="ORF">COEREDRAFT_82080</name>
</gene>
<dbReference type="GO" id="GO:0023051">
    <property type="term" value="P:regulation of signaling"/>
    <property type="evidence" value="ECO:0007669"/>
    <property type="project" value="UniProtKB-ARBA"/>
</dbReference>
<accession>A0A2G5B8G3</accession>
<protein>
    <recommendedName>
        <fullName evidence="2">D-lactate dehydratase</fullName>
        <ecNumber evidence="2">4.2.1.130</ecNumber>
    </recommendedName>
</protein>
<dbReference type="FunFam" id="3.40.50.880:FF:000022">
    <property type="entry name" value="protein deglycase DJ-1"/>
    <property type="match status" value="1"/>
</dbReference>
<dbReference type="OrthoDB" id="543156at2759"/>
<dbReference type="InterPro" id="IPR006287">
    <property type="entry name" value="DJ-1"/>
</dbReference>
<dbReference type="NCBIfam" id="TIGR01383">
    <property type="entry name" value="not_thiJ"/>
    <property type="match status" value="1"/>
</dbReference>
<evidence type="ECO:0000256" key="4">
    <source>
        <dbReference type="ARBA" id="ARBA00048082"/>
    </source>
</evidence>
<organism evidence="6 7">
    <name type="scientific">Coemansia reversa (strain ATCC 12441 / NRRL 1564)</name>
    <dbReference type="NCBI Taxonomy" id="763665"/>
    <lineage>
        <taxon>Eukaryota</taxon>
        <taxon>Fungi</taxon>
        <taxon>Fungi incertae sedis</taxon>
        <taxon>Zoopagomycota</taxon>
        <taxon>Kickxellomycotina</taxon>
        <taxon>Kickxellomycetes</taxon>
        <taxon>Kickxellales</taxon>
        <taxon>Kickxellaceae</taxon>
        <taxon>Coemansia</taxon>
    </lineage>
</organism>
<evidence type="ECO:0000313" key="6">
    <source>
        <dbReference type="EMBL" id="PIA15323.1"/>
    </source>
</evidence>
<reference evidence="6 7" key="1">
    <citation type="journal article" date="2015" name="Genome Biol. Evol.">
        <title>Phylogenomic analyses indicate that early fungi evolved digesting cell walls of algal ancestors of land plants.</title>
        <authorList>
            <person name="Chang Y."/>
            <person name="Wang S."/>
            <person name="Sekimoto S."/>
            <person name="Aerts A.L."/>
            <person name="Choi C."/>
            <person name="Clum A."/>
            <person name="LaButti K.M."/>
            <person name="Lindquist E.A."/>
            <person name="Yee Ngan C."/>
            <person name="Ohm R.A."/>
            <person name="Salamov A.A."/>
            <person name="Grigoriev I.V."/>
            <person name="Spatafora J.W."/>
            <person name="Berbee M.L."/>
        </authorList>
    </citation>
    <scope>NUCLEOTIDE SEQUENCE [LARGE SCALE GENOMIC DNA]</scope>
    <source>
        <strain evidence="6 7">NRRL 1564</strain>
    </source>
</reference>
<dbReference type="GO" id="GO:1903189">
    <property type="term" value="P:glyoxal metabolic process"/>
    <property type="evidence" value="ECO:0007669"/>
    <property type="project" value="TreeGrafter"/>
</dbReference>
<keyword evidence="7" id="KW-1185">Reference proteome</keyword>
<dbReference type="GO" id="GO:0019172">
    <property type="term" value="F:glyoxalase III activity"/>
    <property type="evidence" value="ECO:0007669"/>
    <property type="project" value="UniProtKB-EC"/>
</dbReference>
<dbReference type="GO" id="GO:0005634">
    <property type="term" value="C:nucleus"/>
    <property type="evidence" value="ECO:0007669"/>
    <property type="project" value="TreeGrafter"/>
</dbReference>
<sequence>MASALSSKKAIVFVAQGSEEMETVIAVDVLRRAGIQVLVLAVEIPSGPVTCSRGVRLVPDAYLGDNSIKISTFDAVVVPGGAGGAEILSQNAQVRCILSDFHAQHKIVAAICAGALAIKTAGIQSHLSEPLRITSHPSVSDQLVDEFSYKEDRVVVDGNLVTSRGPGTALEFSLRLVSLLVGADKAREVAAPMVLNFSL</sequence>
<dbReference type="Proteomes" id="UP000242474">
    <property type="component" value="Unassembled WGS sequence"/>
</dbReference>
<dbReference type="GO" id="GO:0010646">
    <property type="term" value="P:regulation of cell communication"/>
    <property type="evidence" value="ECO:0007669"/>
    <property type="project" value="UniProtKB-ARBA"/>
</dbReference>
<evidence type="ECO:0000256" key="1">
    <source>
        <dbReference type="ARBA" id="ARBA00004496"/>
    </source>
</evidence>
<proteinExistence type="predicted"/>
<dbReference type="GO" id="GO:0005739">
    <property type="term" value="C:mitochondrion"/>
    <property type="evidence" value="ECO:0007669"/>
    <property type="project" value="TreeGrafter"/>
</dbReference>
<dbReference type="InterPro" id="IPR050325">
    <property type="entry name" value="Prot/Nucl_acid_deglycase"/>
</dbReference>